<dbReference type="Pfam" id="PF14179">
    <property type="entry name" value="YppG"/>
    <property type="match status" value="1"/>
</dbReference>
<dbReference type="RefSeq" id="WP_379051644.1">
    <property type="nucleotide sequence ID" value="NZ_JBHUIK010000002.1"/>
</dbReference>
<gene>
    <name evidence="1" type="ORF">ACFSKK_11385</name>
</gene>
<dbReference type="InterPro" id="IPR025555">
    <property type="entry name" value="YppG"/>
</dbReference>
<evidence type="ECO:0000313" key="1">
    <source>
        <dbReference type="EMBL" id="MFD2214284.1"/>
    </source>
</evidence>
<organism evidence="1 2">
    <name type="scientific">Metabacillus endolithicus</name>
    <dbReference type="NCBI Taxonomy" id="1535204"/>
    <lineage>
        <taxon>Bacteria</taxon>
        <taxon>Bacillati</taxon>
        <taxon>Bacillota</taxon>
        <taxon>Bacilli</taxon>
        <taxon>Bacillales</taxon>
        <taxon>Bacillaceae</taxon>
        <taxon>Metabacillus</taxon>
    </lineage>
</organism>
<evidence type="ECO:0000313" key="2">
    <source>
        <dbReference type="Proteomes" id="UP001597318"/>
    </source>
</evidence>
<name>A0ABW5BXG1_9BACI</name>
<comment type="caution">
    <text evidence="1">The sequence shown here is derived from an EMBL/GenBank/DDBJ whole genome shotgun (WGS) entry which is preliminary data.</text>
</comment>
<accession>A0ABW5BXG1</accession>
<reference evidence="2" key="1">
    <citation type="journal article" date="2019" name="Int. J. Syst. Evol. Microbiol.">
        <title>The Global Catalogue of Microorganisms (GCM) 10K type strain sequencing project: providing services to taxonomists for standard genome sequencing and annotation.</title>
        <authorList>
            <consortium name="The Broad Institute Genomics Platform"/>
            <consortium name="The Broad Institute Genome Sequencing Center for Infectious Disease"/>
            <person name="Wu L."/>
            <person name="Ma J."/>
        </authorList>
    </citation>
    <scope>NUCLEOTIDE SEQUENCE [LARGE SCALE GENOMIC DNA]</scope>
    <source>
        <strain evidence="2">CGMCC 1.15474</strain>
    </source>
</reference>
<protein>
    <submittedName>
        <fullName evidence="1">YppG family protein</fullName>
    </submittedName>
</protein>
<proteinExistence type="predicted"/>
<sequence>MQQQYPYFNRRSRRRESEYFQTFPPYGQQMSGYQNPYNSNPYSNQSANPYFQGYQPGFQQSYQQPYGGGYGGSMNGGGYMSNPYPTPYPKPMPHFKQQQPSGFQNILSQFKKNDGQLDFNKMMDTAGQMMNAVNQMGGLFKGVTSMFK</sequence>
<keyword evidence="2" id="KW-1185">Reference proteome</keyword>
<dbReference type="Proteomes" id="UP001597318">
    <property type="component" value="Unassembled WGS sequence"/>
</dbReference>
<dbReference type="EMBL" id="JBHUIK010000002">
    <property type="protein sequence ID" value="MFD2214284.1"/>
    <property type="molecule type" value="Genomic_DNA"/>
</dbReference>